<name>A0ABZ3J1N2_SPOA4</name>
<organism evidence="10 11">
    <name type="scientific">Sporomusa acidovorans (strain ATCC 49682 / DSM 3132 / Mol)</name>
    <dbReference type="NCBI Taxonomy" id="1123286"/>
    <lineage>
        <taxon>Bacteria</taxon>
        <taxon>Bacillati</taxon>
        <taxon>Bacillota</taxon>
        <taxon>Negativicutes</taxon>
        <taxon>Selenomonadales</taxon>
        <taxon>Sporomusaceae</taxon>
        <taxon>Sporomusa</taxon>
    </lineage>
</organism>
<evidence type="ECO:0000256" key="4">
    <source>
        <dbReference type="ARBA" id="ARBA00022989"/>
    </source>
</evidence>
<evidence type="ECO:0000259" key="9">
    <source>
        <dbReference type="Pfam" id="PF00361"/>
    </source>
</evidence>
<accession>A0ABZ3J1N2</accession>
<dbReference type="PANTHER" id="PTHR42682">
    <property type="entry name" value="HYDROGENASE-4 COMPONENT F"/>
    <property type="match status" value="1"/>
</dbReference>
<dbReference type="Pfam" id="PF00361">
    <property type="entry name" value="Proton_antipo_M"/>
    <property type="match status" value="1"/>
</dbReference>
<evidence type="ECO:0000256" key="1">
    <source>
        <dbReference type="ARBA" id="ARBA00004651"/>
    </source>
</evidence>
<evidence type="ECO:0000256" key="2">
    <source>
        <dbReference type="ARBA" id="ARBA00022475"/>
    </source>
</evidence>
<proteinExistence type="predicted"/>
<keyword evidence="5" id="KW-0560">Oxidoreductase</keyword>
<reference evidence="10" key="1">
    <citation type="submission" date="2024-05" db="EMBL/GenBank/DDBJ databases">
        <title>Isolation and characterization of Sporomusa carbonis sp. nov., a carboxydotrophic hydrogenogen in the genus of Sporomusa isolated from a charcoal burning pile.</title>
        <authorList>
            <person name="Boeer T."/>
            <person name="Rosenbaum F."/>
            <person name="Eysell L."/>
            <person name="Mueller V."/>
            <person name="Daniel R."/>
            <person name="Poehlein A."/>
        </authorList>
    </citation>
    <scope>NUCLEOTIDE SEQUENCE [LARGE SCALE GENOMIC DNA]</scope>
    <source>
        <strain evidence="10">DSM 3132</strain>
    </source>
</reference>
<evidence type="ECO:0000256" key="8">
    <source>
        <dbReference type="SAM" id="Phobius"/>
    </source>
</evidence>
<dbReference type="EMBL" id="CP155571">
    <property type="protein sequence ID" value="XFO71969.1"/>
    <property type="molecule type" value="Genomic_DNA"/>
</dbReference>
<feature type="transmembrane region" description="Helical" evidence="8">
    <location>
        <begin position="6"/>
        <end position="25"/>
    </location>
</feature>
<sequence length="197" mass="22235">MFVDYLLYFLLIFFGIGVLSPFLISKNHIVNYVAHGMAALGCLAAVLCAIIVFNNGKMALITSFMLFTEPVYIRLDYLAAFFLLLIGGIGCVTSLYAIGYSREYLEDGCRYRVMAALYNAFLLSMLVVVSVGHVAAFIIAWEIMALTSFLLVNYEHEKNEVGRAAFIYIVMTHVGTALLLPLFFYWLVWPEVWIFCV</sequence>
<keyword evidence="11" id="KW-1185">Reference proteome</keyword>
<dbReference type="InterPro" id="IPR052175">
    <property type="entry name" value="ComplexI-like_HydComp"/>
</dbReference>
<comment type="subcellular location">
    <subcellularLocation>
        <location evidence="1">Cell membrane</location>
        <topology evidence="1">Multi-pass membrane protein</topology>
    </subcellularLocation>
    <subcellularLocation>
        <location evidence="7">Membrane</location>
        <topology evidence="7">Multi-pass membrane protein</topology>
    </subcellularLocation>
</comment>
<evidence type="ECO:0000313" key="10">
    <source>
        <dbReference type="EMBL" id="XFO71969.1"/>
    </source>
</evidence>
<dbReference type="Proteomes" id="UP000216052">
    <property type="component" value="Chromosome"/>
</dbReference>
<keyword evidence="6 8" id="KW-0472">Membrane</keyword>
<protein>
    <recommendedName>
        <fullName evidence="9">NADH:quinone oxidoreductase/Mrp antiporter transmembrane domain-containing protein</fullName>
    </recommendedName>
</protein>
<evidence type="ECO:0000256" key="5">
    <source>
        <dbReference type="ARBA" id="ARBA00023002"/>
    </source>
</evidence>
<feature type="domain" description="NADH:quinone oxidoreductase/Mrp antiporter transmembrane" evidence="9">
    <location>
        <begin position="133"/>
        <end position="181"/>
    </location>
</feature>
<gene>
    <name evidence="10" type="ORF">SPACI_020150</name>
</gene>
<feature type="transmembrane region" description="Helical" evidence="8">
    <location>
        <begin position="166"/>
        <end position="188"/>
    </location>
</feature>
<dbReference type="PANTHER" id="PTHR42682:SF3">
    <property type="entry name" value="FORMATE HYDROGENLYASE SUBUNIT 3-RELATED"/>
    <property type="match status" value="1"/>
</dbReference>
<evidence type="ECO:0000256" key="3">
    <source>
        <dbReference type="ARBA" id="ARBA00022692"/>
    </source>
</evidence>
<evidence type="ECO:0000256" key="6">
    <source>
        <dbReference type="ARBA" id="ARBA00023136"/>
    </source>
</evidence>
<keyword evidence="4 8" id="KW-1133">Transmembrane helix</keyword>
<keyword evidence="3 7" id="KW-0812">Transmembrane</keyword>
<evidence type="ECO:0000256" key="7">
    <source>
        <dbReference type="RuleBase" id="RU000320"/>
    </source>
</evidence>
<feature type="transmembrane region" description="Helical" evidence="8">
    <location>
        <begin position="77"/>
        <end position="99"/>
    </location>
</feature>
<keyword evidence="2" id="KW-1003">Cell membrane</keyword>
<feature type="transmembrane region" description="Helical" evidence="8">
    <location>
        <begin position="32"/>
        <end position="53"/>
    </location>
</feature>
<dbReference type="InterPro" id="IPR001750">
    <property type="entry name" value="ND/Mrp_TM"/>
</dbReference>
<evidence type="ECO:0000313" key="11">
    <source>
        <dbReference type="Proteomes" id="UP000216052"/>
    </source>
</evidence>